<dbReference type="EMBL" id="JAEMHK010000011">
    <property type="protein sequence ID" value="MBJ6801427.1"/>
    <property type="molecule type" value="Genomic_DNA"/>
</dbReference>
<feature type="domain" description="Glycosyl transferase family 1" evidence="1">
    <location>
        <begin position="166"/>
        <end position="329"/>
    </location>
</feature>
<dbReference type="SUPFAM" id="SSF53756">
    <property type="entry name" value="UDP-Glycosyltransferase/glycogen phosphorylase"/>
    <property type="match status" value="1"/>
</dbReference>
<gene>
    <name evidence="3" type="ORF">JFN90_14930</name>
</gene>
<dbReference type="Pfam" id="PF13439">
    <property type="entry name" value="Glyco_transf_4"/>
    <property type="match status" value="1"/>
</dbReference>
<dbReference type="PANTHER" id="PTHR12526:SF638">
    <property type="entry name" value="SPORE COAT PROTEIN SA"/>
    <property type="match status" value="1"/>
</dbReference>
<dbReference type="Pfam" id="PF00534">
    <property type="entry name" value="Glycos_transf_1"/>
    <property type="match status" value="1"/>
</dbReference>
<evidence type="ECO:0000313" key="4">
    <source>
        <dbReference type="Proteomes" id="UP000641025"/>
    </source>
</evidence>
<evidence type="ECO:0000259" key="1">
    <source>
        <dbReference type="Pfam" id="PF00534"/>
    </source>
</evidence>
<evidence type="ECO:0000313" key="3">
    <source>
        <dbReference type="EMBL" id="MBJ6801427.1"/>
    </source>
</evidence>
<accession>A0ABS0YVD6</accession>
<dbReference type="CDD" id="cd03801">
    <property type="entry name" value="GT4_PimA-like"/>
    <property type="match status" value="1"/>
</dbReference>
<proteinExistence type="predicted"/>
<dbReference type="RefSeq" id="WP_199395920.1">
    <property type="nucleotide sequence ID" value="NZ_JAEMHK010000011.1"/>
</dbReference>
<comment type="caution">
    <text evidence="3">The sequence shown here is derived from an EMBL/GenBank/DDBJ whole genome shotgun (WGS) entry which is preliminary data.</text>
</comment>
<dbReference type="Proteomes" id="UP000641025">
    <property type="component" value="Unassembled WGS sequence"/>
</dbReference>
<sequence>MAETLTGDMSHVHVGYTSLDGGFPDYLPSSFNNVIKFDPDVVKDLDQLSHYIKQNRIEIVFGFDQPVKSKSYRVMKKAGVKLIVSYWGAPMSDINHGVKLLFKRLQVRLTHYKPDHYIFQSKAMADSAVFGRGVSAEDVSVVYNAVDTNVYKPDISSWKYAYDHFKIPTNRKIFFYSGHMEERKGVHVIVNCAKELVDVRNRKDAHFLILGNVDGQEKRFESMYLGTKAEGFITFGGYRNDVSRIHSSCYAGVIASTGWDSFTMSSMEMASSGLPLVVSDLQGLKETIEPERTGFLVTPGDHMALADKIEVLLSDKELRDRMGRAARQRVVENFSLKEHIAKLTDTVTRLYAETIL</sequence>
<dbReference type="PANTHER" id="PTHR12526">
    <property type="entry name" value="GLYCOSYLTRANSFERASE"/>
    <property type="match status" value="1"/>
</dbReference>
<feature type="domain" description="Glycosyltransferase subfamily 4-like N-terminal" evidence="2">
    <location>
        <begin position="27"/>
        <end position="149"/>
    </location>
</feature>
<dbReference type="InterPro" id="IPR028098">
    <property type="entry name" value="Glyco_trans_4-like_N"/>
</dbReference>
<organism evidence="3 4">
    <name type="scientific">Geomonas propionica</name>
    <dbReference type="NCBI Taxonomy" id="2798582"/>
    <lineage>
        <taxon>Bacteria</taxon>
        <taxon>Pseudomonadati</taxon>
        <taxon>Thermodesulfobacteriota</taxon>
        <taxon>Desulfuromonadia</taxon>
        <taxon>Geobacterales</taxon>
        <taxon>Geobacteraceae</taxon>
        <taxon>Geomonas</taxon>
    </lineage>
</organism>
<dbReference type="Gene3D" id="3.40.50.2000">
    <property type="entry name" value="Glycogen Phosphorylase B"/>
    <property type="match status" value="2"/>
</dbReference>
<name>A0ABS0YVD6_9BACT</name>
<dbReference type="InterPro" id="IPR001296">
    <property type="entry name" value="Glyco_trans_1"/>
</dbReference>
<evidence type="ECO:0000259" key="2">
    <source>
        <dbReference type="Pfam" id="PF13439"/>
    </source>
</evidence>
<keyword evidence="4" id="KW-1185">Reference proteome</keyword>
<reference evidence="3 4" key="1">
    <citation type="submission" date="2020-12" db="EMBL/GenBank/DDBJ databases">
        <title>Geomonas sp. Red259, isolated from paddy soil.</title>
        <authorList>
            <person name="Xu Z."/>
            <person name="Zhang Z."/>
            <person name="Masuda Y."/>
            <person name="Itoh H."/>
            <person name="Senoo K."/>
        </authorList>
    </citation>
    <scope>NUCLEOTIDE SEQUENCE [LARGE SCALE GENOMIC DNA]</scope>
    <source>
        <strain evidence="3 4">Red259</strain>
    </source>
</reference>
<protein>
    <submittedName>
        <fullName evidence="3">Glycosyltransferase family 4 protein</fullName>
    </submittedName>
</protein>